<dbReference type="GO" id="GO:0005524">
    <property type="term" value="F:ATP binding"/>
    <property type="evidence" value="ECO:0007669"/>
    <property type="project" value="UniProtKB-KW"/>
</dbReference>
<dbReference type="Proteomes" id="UP000095287">
    <property type="component" value="Unplaced"/>
</dbReference>
<dbReference type="AlphaFoldDB" id="A0A1I7YZ85"/>
<dbReference type="InterPro" id="IPR002314">
    <property type="entry name" value="aa-tRNA-synt_IIb"/>
</dbReference>
<dbReference type="FunFam" id="3.30.930.10:FF:000078">
    <property type="entry name" value="Seryl-tRNA synthetase"/>
    <property type="match status" value="1"/>
</dbReference>
<dbReference type="InterPro" id="IPR006195">
    <property type="entry name" value="aa-tRNA-synth_II"/>
</dbReference>
<accession>A0A1I7YZ85</accession>
<evidence type="ECO:0000256" key="4">
    <source>
        <dbReference type="ARBA" id="ARBA00022741"/>
    </source>
</evidence>
<dbReference type="GO" id="GO:0004828">
    <property type="term" value="F:serine-tRNA ligase activity"/>
    <property type="evidence" value="ECO:0007669"/>
    <property type="project" value="UniProtKB-EC"/>
</dbReference>
<name>A0A1I7YZ85_9BILA</name>
<evidence type="ECO:0000256" key="6">
    <source>
        <dbReference type="ARBA" id="ARBA00023146"/>
    </source>
</evidence>
<dbReference type="InterPro" id="IPR045864">
    <property type="entry name" value="aa-tRNA-synth_II/BPL/LPL"/>
</dbReference>
<evidence type="ECO:0000313" key="10">
    <source>
        <dbReference type="WBParaSite" id="L893_g21241.t1"/>
    </source>
</evidence>
<dbReference type="PANTHER" id="PTHR11778">
    <property type="entry name" value="SERYL-TRNA SYNTHETASE"/>
    <property type="match status" value="1"/>
</dbReference>
<evidence type="ECO:0000256" key="7">
    <source>
        <dbReference type="ARBA" id="ARBA00031113"/>
    </source>
</evidence>
<proteinExistence type="inferred from homology"/>
<organism evidence="9 10">
    <name type="scientific">Steinernema glaseri</name>
    <dbReference type="NCBI Taxonomy" id="37863"/>
    <lineage>
        <taxon>Eukaryota</taxon>
        <taxon>Metazoa</taxon>
        <taxon>Ecdysozoa</taxon>
        <taxon>Nematoda</taxon>
        <taxon>Chromadorea</taxon>
        <taxon>Rhabditida</taxon>
        <taxon>Tylenchina</taxon>
        <taxon>Panagrolaimomorpha</taxon>
        <taxon>Strongyloidoidea</taxon>
        <taxon>Steinernematidae</taxon>
        <taxon>Steinernema</taxon>
    </lineage>
</organism>
<dbReference type="InterPro" id="IPR002317">
    <property type="entry name" value="Ser-tRNA-ligase_type_1"/>
</dbReference>
<keyword evidence="6" id="KW-0030">Aminoacyl-tRNA synthetase</keyword>
<dbReference type="PROSITE" id="PS50862">
    <property type="entry name" value="AA_TRNA_LIGASE_II"/>
    <property type="match status" value="1"/>
</dbReference>
<protein>
    <recommendedName>
        <fullName evidence="2">serine--tRNA ligase</fullName>
        <ecNumber evidence="2">6.1.1.11</ecNumber>
    </recommendedName>
    <alternativeName>
        <fullName evidence="7">Seryl-tRNA synthetase</fullName>
    </alternativeName>
</protein>
<evidence type="ECO:0000256" key="5">
    <source>
        <dbReference type="ARBA" id="ARBA00022840"/>
    </source>
</evidence>
<dbReference type="SUPFAM" id="SSF55681">
    <property type="entry name" value="Class II aaRS and biotin synthetases"/>
    <property type="match status" value="1"/>
</dbReference>
<dbReference type="Pfam" id="PF00587">
    <property type="entry name" value="tRNA-synt_2b"/>
    <property type="match status" value="1"/>
</dbReference>
<keyword evidence="3" id="KW-0436">Ligase</keyword>
<dbReference type="GO" id="GO:0006434">
    <property type="term" value="P:seryl-tRNA aminoacylation"/>
    <property type="evidence" value="ECO:0007669"/>
    <property type="project" value="InterPro"/>
</dbReference>
<comment type="similarity">
    <text evidence="1">Belongs to the class-II aminoacyl-tRNA synthetase family. Type-1 seryl-tRNA synthetase subfamily.</text>
</comment>
<evidence type="ECO:0000313" key="9">
    <source>
        <dbReference type="Proteomes" id="UP000095287"/>
    </source>
</evidence>
<dbReference type="EC" id="6.1.1.11" evidence="2"/>
<reference evidence="10" key="1">
    <citation type="submission" date="2016-11" db="UniProtKB">
        <authorList>
            <consortium name="WormBaseParasite"/>
        </authorList>
    </citation>
    <scope>IDENTIFICATION</scope>
</reference>
<feature type="domain" description="Aminoacyl-transfer RNA synthetases class-II family profile" evidence="8">
    <location>
        <begin position="170"/>
        <end position="403"/>
    </location>
</feature>
<evidence type="ECO:0000256" key="3">
    <source>
        <dbReference type="ARBA" id="ARBA00022598"/>
    </source>
</evidence>
<evidence type="ECO:0000256" key="1">
    <source>
        <dbReference type="ARBA" id="ARBA00010728"/>
    </source>
</evidence>
<dbReference type="Gene3D" id="3.30.930.10">
    <property type="entry name" value="Bira Bifunctional Protein, Domain 2"/>
    <property type="match status" value="1"/>
</dbReference>
<dbReference type="PRINTS" id="PR00981">
    <property type="entry name" value="TRNASYNTHSER"/>
</dbReference>
<keyword evidence="5" id="KW-0067">ATP-binding</keyword>
<sequence>MLCTSRFTFSILKRFACTSAATLTRSPVRPDLDFEYLLDEANLPAIKQNIASRKGIGDIDAVHSAWKEISNFNLAAYEDVVLAEARYVQLWDKLYEEALLIPNFSHSEAPEGDESAARTVKTLGPKKREGRLLTAESLVKGWRSLFFPTAVAGNRSYAFLGGLSNLEKQLLDYAFKKVVARGFRPVTVPDLVEKKVTAACGLVQRSGHTNIQYVLNDHPDTCLSGTAEMGISALVRDRIVREEDLPLRLVAVSRCFRPEVSKSAAEARLYRVHEFTKVEMFVVCKPEESDNELDAIVDVQSEIFEHLGLHCRLLDMPTQELGAPASRKFDIEAWMPGRKIFGEVSSASNCTDFQARRLNLSVKAKDGSRYHAHTCNGTAIASTRAMVAVLETFQTKSKGLQMPDCLGKSSRTKPLRQQVASPFSYSFGLLF</sequence>
<dbReference type="WBParaSite" id="L893_g21241.t1">
    <property type="protein sequence ID" value="L893_g21241.t1"/>
    <property type="gene ID" value="L893_g21241"/>
</dbReference>
<keyword evidence="4" id="KW-0547">Nucleotide-binding</keyword>
<evidence type="ECO:0000256" key="2">
    <source>
        <dbReference type="ARBA" id="ARBA00012840"/>
    </source>
</evidence>
<evidence type="ECO:0000259" key="8">
    <source>
        <dbReference type="PROSITE" id="PS50862"/>
    </source>
</evidence>
<keyword evidence="9" id="KW-1185">Reference proteome</keyword>